<keyword evidence="2 7" id="KW-0032">Aminotransferase</keyword>
<dbReference type="PANTHER" id="PTHR42885:SF2">
    <property type="entry name" value="HISTIDINOL-PHOSPHATE AMINOTRANSFERASE"/>
    <property type="match status" value="1"/>
</dbReference>
<dbReference type="PANTHER" id="PTHR42885">
    <property type="entry name" value="HISTIDINOL-PHOSPHATE AMINOTRANSFERASE-RELATED"/>
    <property type="match status" value="1"/>
</dbReference>
<dbReference type="Pfam" id="PF00155">
    <property type="entry name" value="Aminotran_1_2"/>
    <property type="match status" value="1"/>
</dbReference>
<dbReference type="PROSITE" id="PS00599">
    <property type="entry name" value="AA_TRANSFER_CLASS_2"/>
    <property type="match status" value="1"/>
</dbReference>
<dbReference type="InterPro" id="IPR015422">
    <property type="entry name" value="PyrdxlP-dep_Trfase_small"/>
</dbReference>
<dbReference type="InterPro" id="IPR015424">
    <property type="entry name" value="PyrdxlP-dep_Trfase"/>
</dbReference>
<accession>C9YDK0</accession>
<sequence>MTIRPRQALLNPDLVRPHALNSVPRNPRAIWLDKNENLDPELLALTHKLLGQISPAALSNYPEAGQLYRRLGQWLGVDPQCLLLTPGSDGAIRLAFEAFVETGDSVLHTHPTFAMYPVYCQMFGAKAHAIGYLDGADGPQLDVQALFAAIRRERPKLVCLPNPDSPTGTVQSPKVLAELMRECELAGSVLLIDEAYHPFYAWTSVPWVAQSPNLVVVRTFAKAWGVAGLRIGYLVAQPQTAALLHKLRPMYEVSTLASEFMERMMDHVPAMQQSVERTLHGKAEFAQRLERLGLRVLRTHGNFLHVHFGDHAKQVHDALRGHVLYRESFSVPGLIGFSRFSMAPLTVLAPVIERIERVLGELS</sequence>
<gene>
    <name evidence="7" type="ORF">Csp_F36970</name>
</gene>
<evidence type="ECO:0000259" key="6">
    <source>
        <dbReference type="Pfam" id="PF00155"/>
    </source>
</evidence>
<evidence type="ECO:0000313" key="7">
    <source>
        <dbReference type="EMBL" id="CBA31328.1"/>
    </source>
</evidence>
<reference evidence="7" key="1">
    <citation type="journal article" date="2010" name="Nature">
        <title>The Dynamic genome of Hydra.</title>
        <authorList>
            <person name="Chapman J.A."/>
            <person name="Kirkness E.F."/>
            <person name="Simakov O."/>
            <person name="Hampson S.E."/>
            <person name="Mitros T."/>
            <person name="Weinmaier T."/>
            <person name="Rattei T."/>
            <person name="Balasubramanian P.G."/>
            <person name="Borman J."/>
            <person name="Busam D."/>
            <person name="Disbennett K."/>
            <person name="Pfannkoch C."/>
            <person name="Sumin N."/>
            <person name="Sutton G."/>
            <person name="Viswanathan L."/>
            <person name="Walenz B."/>
            <person name="Goodstein D.M."/>
            <person name="Hellsten U."/>
            <person name="Kawashima T."/>
            <person name="Prochnik S.E."/>
            <person name="Putnam N.H."/>
            <person name="Shu S."/>
            <person name="Blumberg B."/>
            <person name="Dana C.E."/>
            <person name="Gee L."/>
            <person name="Kibler D.F."/>
            <person name="Law L."/>
            <person name="Lindgens D."/>
            <person name="Martinez D.E."/>
            <person name="Peng J."/>
            <person name="Wigge P.A."/>
            <person name="Bertulat B."/>
            <person name="Guder C."/>
            <person name="Nakamura Y."/>
            <person name="Ozbek S."/>
            <person name="Watanabe H."/>
            <person name="Khalturin K."/>
            <person name="Hemmrich G."/>
            <person name="Franke A."/>
            <person name="Augustin R."/>
            <person name="Fraune S."/>
            <person name="Hayakawa E."/>
            <person name="Hayakawa S."/>
            <person name="Hirose M."/>
            <person name="Hwang J."/>
            <person name="Ikeo K."/>
            <person name="Nishimiya-Fujisawa C."/>
            <person name="Ogura A."/>
            <person name="Takahashi T."/>
            <person name="Steinmetz P.R."/>
            <person name="Zhang X."/>
            <person name="Aufschnaiter R."/>
            <person name="Eder M.K."/>
            <person name="Gorny A.K."/>
            <person name="Salvenmoser W."/>
            <person name="Heimberg A.M."/>
            <person name="Wheeler B.M."/>
            <person name="Peterson K.J."/>
            <person name="Boettger A."/>
            <person name="Tischler P."/>
            <person name="Wolf A."/>
            <person name="Gojobori T."/>
            <person name="Remington K.A."/>
            <person name="Strausberg R.L."/>
            <person name="Venter J."/>
            <person name="Technau U."/>
            <person name="Hobmayer B."/>
            <person name="Bosch T.C."/>
            <person name="Holstein T.W."/>
            <person name="Fujisawa T."/>
            <person name="Bode H.R."/>
            <person name="David C.N."/>
            <person name="Rokhsar D.S."/>
            <person name="Steele R.E."/>
        </authorList>
    </citation>
    <scope>NUCLEOTIDE SEQUENCE</scope>
</reference>
<dbReference type="Gene3D" id="3.90.1150.10">
    <property type="entry name" value="Aspartate Aminotransferase, domain 1"/>
    <property type="match status" value="1"/>
</dbReference>
<protein>
    <recommendedName>
        <fullName evidence="6">Aminotransferase class I/classII large domain-containing protein</fullName>
    </recommendedName>
</protein>
<dbReference type="SUPFAM" id="SSF53383">
    <property type="entry name" value="PLP-dependent transferases"/>
    <property type="match status" value="1"/>
</dbReference>
<dbReference type="CDD" id="cd00609">
    <property type="entry name" value="AAT_like"/>
    <property type="match status" value="1"/>
</dbReference>
<evidence type="ECO:0000256" key="2">
    <source>
        <dbReference type="ARBA" id="ARBA00022576"/>
    </source>
</evidence>
<dbReference type="InterPro" id="IPR004839">
    <property type="entry name" value="Aminotransferase_I/II_large"/>
</dbReference>
<name>C9YDK0_CURXX</name>
<dbReference type="EMBL" id="FN543106">
    <property type="protein sequence ID" value="CBA31328.1"/>
    <property type="molecule type" value="Genomic_DNA"/>
</dbReference>
<dbReference type="GO" id="GO:0030170">
    <property type="term" value="F:pyridoxal phosphate binding"/>
    <property type="evidence" value="ECO:0007669"/>
    <property type="project" value="InterPro"/>
</dbReference>
<organism evidence="7">
    <name type="scientific">Curvibacter symbiont subsp. Hydra magnipapillata</name>
    <dbReference type="NCBI Taxonomy" id="667019"/>
    <lineage>
        <taxon>Bacteria</taxon>
        <taxon>Pseudomonadati</taxon>
        <taxon>Pseudomonadota</taxon>
        <taxon>Betaproteobacteria</taxon>
        <taxon>Burkholderiales</taxon>
        <taxon>Comamonadaceae</taxon>
        <taxon>Curvibacter</taxon>
    </lineage>
</organism>
<keyword evidence="4 5" id="KW-0663">Pyridoxal phosphate</keyword>
<evidence type="ECO:0000256" key="5">
    <source>
        <dbReference type="RuleBase" id="RU003693"/>
    </source>
</evidence>
<dbReference type="AlphaFoldDB" id="C9YDK0"/>
<evidence type="ECO:0000256" key="3">
    <source>
        <dbReference type="ARBA" id="ARBA00022679"/>
    </source>
</evidence>
<keyword evidence="3 7" id="KW-0808">Transferase</keyword>
<evidence type="ECO:0000256" key="1">
    <source>
        <dbReference type="ARBA" id="ARBA00001933"/>
    </source>
</evidence>
<dbReference type="GO" id="GO:0008483">
    <property type="term" value="F:transaminase activity"/>
    <property type="evidence" value="ECO:0007669"/>
    <property type="project" value="UniProtKB-KW"/>
</dbReference>
<evidence type="ECO:0000256" key="4">
    <source>
        <dbReference type="ARBA" id="ARBA00022898"/>
    </source>
</evidence>
<comment type="cofactor">
    <cofactor evidence="1 5">
        <name>pyridoxal 5'-phosphate</name>
        <dbReference type="ChEBI" id="CHEBI:597326"/>
    </cofactor>
</comment>
<comment type="similarity">
    <text evidence="5">Belongs to the class-II pyridoxal-phosphate-dependent aminotransferase family.</text>
</comment>
<feature type="domain" description="Aminotransferase class I/classII large" evidence="6">
    <location>
        <begin position="30"/>
        <end position="346"/>
    </location>
</feature>
<dbReference type="InterPro" id="IPR001917">
    <property type="entry name" value="Aminotrans_II_pyridoxalP_BS"/>
</dbReference>
<dbReference type="InterPro" id="IPR015421">
    <property type="entry name" value="PyrdxlP-dep_Trfase_major"/>
</dbReference>
<dbReference type="Gene3D" id="3.40.640.10">
    <property type="entry name" value="Type I PLP-dependent aspartate aminotransferase-like (Major domain)"/>
    <property type="match status" value="1"/>
</dbReference>
<proteinExistence type="inferred from homology"/>